<dbReference type="EMBL" id="BAAALD010000103">
    <property type="protein sequence ID" value="GAA1117356.1"/>
    <property type="molecule type" value="Genomic_DNA"/>
</dbReference>
<dbReference type="CDD" id="cd07247">
    <property type="entry name" value="SgaA_N_like"/>
    <property type="match status" value="2"/>
</dbReference>
<dbReference type="Gene3D" id="3.10.180.10">
    <property type="entry name" value="2,3-Dihydroxybiphenyl 1,2-Dioxygenase, domain 1"/>
    <property type="match status" value="2"/>
</dbReference>
<feature type="domain" description="VOC" evidence="1">
    <location>
        <begin position="143"/>
        <end position="256"/>
    </location>
</feature>
<protein>
    <submittedName>
        <fullName evidence="2">VOC family protein</fullName>
    </submittedName>
</protein>
<dbReference type="InterPro" id="IPR037523">
    <property type="entry name" value="VOC_core"/>
</dbReference>
<comment type="caution">
    <text evidence="2">The sequence shown here is derived from an EMBL/GenBank/DDBJ whole genome shotgun (WGS) entry which is preliminary data.</text>
</comment>
<dbReference type="InterPro" id="IPR029068">
    <property type="entry name" value="Glyas_Bleomycin-R_OHBP_Dase"/>
</dbReference>
<organism evidence="2 3">
    <name type="scientific">Kitasatospora arboriphila</name>
    <dbReference type="NCBI Taxonomy" id="258052"/>
    <lineage>
        <taxon>Bacteria</taxon>
        <taxon>Bacillati</taxon>
        <taxon>Actinomycetota</taxon>
        <taxon>Actinomycetes</taxon>
        <taxon>Kitasatosporales</taxon>
        <taxon>Streptomycetaceae</taxon>
        <taxon>Kitasatospora</taxon>
    </lineage>
</organism>
<dbReference type="Pfam" id="PF00903">
    <property type="entry name" value="Glyoxalase"/>
    <property type="match status" value="2"/>
</dbReference>
<dbReference type="RefSeq" id="WP_344627459.1">
    <property type="nucleotide sequence ID" value="NZ_BAAALD010000103.1"/>
</dbReference>
<accession>A0ABN1U5P5</accession>
<dbReference type="InterPro" id="IPR052164">
    <property type="entry name" value="Anthracycline_SecMetBiosynth"/>
</dbReference>
<proteinExistence type="predicted"/>
<reference evidence="2 3" key="1">
    <citation type="journal article" date="2019" name="Int. J. Syst. Evol. Microbiol.">
        <title>The Global Catalogue of Microorganisms (GCM) 10K type strain sequencing project: providing services to taxonomists for standard genome sequencing and annotation.</title>
        <authorList>
            <consortium name="The Broad Institute Genomics Platform"/>
            <consortium name="The Broad Institute Genome Sequencing Center for Infectious Disease"/>
            <person name="Wu L."/>
            <person name="Ma J."/>
        </authorList>
    </citation>
    <scope>NUCLEOTIDE SEQUENCE [LARGE SCALE GENOMIC DNA]</scope>
    <source>
        <strain evidence="2 3">JCM 13002</strain>
    </source>
</reference>
<name>A0ABN1U5P5_9ACTN</name>
<dbReference type="Proteomes" id="UP001499987">
    <property type="component" value="Unassembled WGS sequence"/>
</dbReference>
<dbReference type="SUPFAM" id="SSF54593">
    <property type="entry name" value="Glyoxalase/Bleomycin resistance protein/Dihydroxybiphenyl dioxygenase"/>
    <property type="match status" value="2"/>
</dbReference>
<feature type="domain" description="VOC" evidence="1">
    <location>
        <begin position="12"/>
        <end position="129"/>
    </location>
</feature>
<evidence type="ECO:0000313" key="2">
    <source>
        <dbReference type="EMBL" id="GAA1117356.1"/>
    </source>
</evidence>
<dbReference type="PANTHER" id="PTHR33993:SF14">
    <property type="entry name" value="GB|AAF24581.1"/>
    <property type="match status" value="1"/>
</dbReference>
<sequence>MPEVTARYRPGTPCWVDLMAGDQQAALDFYRDLFGWQGEVGPAEFGGYAICSLNGRPVAGIGPQTVPAGEPLPPVVWTTYLATDDADATRAAVDAAGGTTLMPAVDVGTVGRMLVASDPTGAVFGVWQPLDFFGAHVVNEPGALTWNDLHTSDVGAASAFLGAVFGAETAEIAGMPGHLGIKVEGRTVGGVTGLQTDPPGSPSHWRVWFAADDTDSTVDALVKAGGTVLVPPADGPAGRSALVADPQGAAFAVITPA</sequence>
<gene>
    <name evidence="2" type="ORF">GCM10009663_66810</name>
</gene>
<keyword evidence="3" id="KW-1185">Reference proteome</keyword>
<dbReference type="PROSITE" id="PS51819">
    <property type="entry name" value="VOC"/>
    <property type="match status" value="2"/>
</dbReference>
<dbReference type="PANTHER" id="PTHR33993">
    <property type="entry name" value="GLYOXALASE-RELATED"/>
    <property type="match status" value="1"/>
</dbReference>
<dbReference type="InterPro" id="IPR004360">
    <property type="entry name" value="Glyas_Fos-R_dOase_dom"/>
</dbReference>
<evidence type="ECO:0000313" key="3">
    <source>
        <dbReference type="Proteomes" id="UP001499987"/>
    </source>
</evidence>
<evidence type="ECO:0000259" key="1">
    <source>
        <dbReference type="PROSITE" id="PS51819"/>
    </source>
</evidence>